<dbReference type="Pfam" id="PF00565">
    <property type="entry name" value="SNase"/>
    <property type="match status" value="1"/>
</dbReference>
<gene>
    <name evidence="7" type="ORF">Y958_02315</name>
</gene>
<evidence type="ECO:0000259" key="6">
    <source>
        <dbReference type="PROSITE" id="PS50830"/>
    </source>
</evidence>
<dbReference type="PANTHER" id="PTHR12302:SF3">
    <property type="entry name" value="SERINE_THREONINE-PROTEIN KINASE 31"/>
    <property type="match status" value="1"/>
</dbReference>
<dbReference type="PROSITE" id="PS50830">
    <property type="entry name" value="TNASE_3"/>
    <property type="match status" value="1"/>
</dbReference>
<dbReference type="Gene3D" id="2.40.50.90">
    <property type="match status" value="1"/>
</dbReference>
<keyword evidence="2" id="KW-0255">Endonuclease</keyword>
<accession>A0A248JMU8</accession>
<dbReference type="Proteomes" id="UP000197153">
    <property type="component" value="Chromosome 1"/>
</dbReference>
<dbReference type="GO" id="GO:0004519">
    <property type="term" value="F:endonuclease activity"/>
    <property type="evidence" value="ECO:0007669"/>
    <property type="project" value="UniProtKB-KW"/>
</dbReference>
<feature type="signal peptide" evidence="5">
    <location>
        <begin position="1"/>
        <end position="23"/>
    </location>
</feature>
<dbReference type="GO" id="GO:0016787">
    <property type="term" value="F:hydrolase activity"/>
    <property type="evidence" value="ECO:0007669"/>
    <property type="project" value="UniProtKB-KW"/>
</dbReference>
<dbReference type="KEGG" id="nao:Y958_02315"/>
<dbReference type="AlphaFoldDB" id="A0A248JMU8"/>
<keyword evidence="8" id="KW-1185">Reference proteome</keyword>
<dbReference type="InterPro" id="IPR016071">
    <property type="entry name" value="Staphylococal_nuclease_OB-fold"/>
</dbReference>
<evidence type="ECO:0000313" key="8">
    <source>
        <dbReference type="Proteomes" id="UP000197153"/>
    </source>
</evidence>
<evidence type="ECO:0000256" key="5">
    <source>
        <dbReference type="SAM" id="SignalP"/>
    </source>
</evidence>
<evidence type="ECO:0000256" key="2">
    <source>
        <dbReference type="ARBA" id="ARBA00022759"/>
    </source>
</evidence>
<feature type="domain" description="TNase-like" evidence="6">
    <location>
        <begin position="46"/>
        <end position="194"/>
    </location>
</feature>
<keyword evidence="1" id="KW-0540">Nuclease</keyword>
<keyword evidence="3" id="KW-0378">Hydrolase</keyword>
<evidence type="ECO:0000256" key="4">
    <source>
        <dbReference type="SAM" id="MobiDB-lite"/>
    </source>
</evidence>
<protein>
    <recommendedName>
        <fullName evidence="6">TNase-like domain-containing protein</fullName>
    </recommendedName>
</protein>
<proteinExistence type="predicted"/>
<dbReference type="SMART" id="SM00318">
    <property type="entry name" value="SNc"/>
    <property type="match status" value="1"/>
</dbReference>
<evidence type="ECO:0000313" key="7">
    <source>
        <dbReference type="EMBL" id="ASG19790.1"/>
    </source>
</evidence>
<feature type="chain" id="PRO_5012173714" description="TNase-like domain-containing protein" evidence="5">
    <location>
        <begin position="24"/>
        <end position="322"/>
    </location>
</feature>
<evidence type="ECO:0000256" key="1">
    <source>
        <dbReference type="ARBA" id="ARBA00022722"/>
    </source>
</evidence>
<keyword evidence="5" id="KW-0732">Signal</keyword>
<organism evidence="7 8">
    <name type="scientific">Nitrospirillum viridazoti CBAmc</name>
    <dbReference type="NCBI Taxonomy" id="1441467"/>
    <lineage>
        <taxon>Bacteria</taxon>
        <taxon>Pseudomonadati</taxon>
        <taxon>Pseudomonadota</taxon>
        <taxon>Alphaproteobacteria</taxon>
        <taxon>Rhodospirillales</taxon>
        <taxon>Azospirillaceae</taxon>
        <taxon>Nitrospirillum</taxon>
        <taxon>Nitrospirillum viridazoti</taxon>
    </lineage>
</organism>
<dbReference type="RefSeq" id="WP_088870749.1">
    <property type="nucleotide sequence ID" value="NZ_CP022110.1"/>
</dbReference>
<evidence type="ECO:0000256" key="3">
    <source>
        <dbReference type="ARBA" id="ARBA00022801"/>
    </source>
</evidence>
<dbReference type="SUPFAM" id="SSF50199">
    <property type="entry name" value="Staphylococcal nuclease"/>
    <property type="match status" value="1"/>
</dbReference>
<sequence>MHAWRLALLPLLILTAALQPAEARTHREHHKPHKERAAKGAHGLIPAGNGVVIGVLSGDTVTLRDGRVVRLAGILAPKTGATKAARTAHAGSSQDENAGRTAWPLAEESRHALEALVLNRTVNLMLGGVDHDRYGRVLAHLMVRDGRRLVWVQDALLRQGWAELAPHPDAPRGLAALRRAEDHAREGQLGLWADGFYAVRDPETAFRAQGRYAIVTGRVLDAADARDRVYLNFGADRRTDFTVEIDRRDMAAFRAHHLSPLDLKDRLVEVRGWVEEHNGPMIRVTNPDQIITTDGRWPRRRPVRGRKEDKDGGDAAPAASDP</sequence>
<reference evidence="7 8" key="1">
    <citation type="submission" date="2017-06" db="EMBL/GenBank/DDBJ databases">
        <title>Complete genome sequence of Nitrospirillum amazonense strain CBAmC, an endophytic nitrogen-fixing and plant growth-promoting bacterium, isolated from sugarcane.</title>
        <authorList>
            <person name="Schwab S."/>
            <person name="dos Santos Teixeira K.R."/>
            <person name="Simoes Araujo J.L."/>
            <person name="Soares Vidal M."/>
            <person name="Borges de Freitas H.R."/>
            <person name="Rivello Crivelaro A.L."/>
            <person name="Bueno de Camargo Nunes A."/>
            <person name="dos Santos C.M."/>
            <person name="Palmeira da Silva Rosa D."/>
            <person name="da Silva Padilha D."/>
            <person name="da Silva E."/>
            <person name="Araujo Terra L."/>
            <person name="Soares Mendes V."/>
            <person name="Farinelli L."/>
            <person name="Magalhaes Cruz L."/>
            <person name="Baldani J.I."/>
        </authorList>
    </citation>
    <scope>NUCLEOTIDE SEQUENCE [LARGE SCALE GENOMIC DNA]</scope>
    <source>
        <strain evidence="7 8">CBAmC</strain>
    </source>
</reference>
<name>A0A248JMU8_9PROT</name>
<dbReference type="EMBL" id="CP022110">
    <property type="protein sequence ID" value="ASG19790.1"/>
    <property type="molecule type" value="Genomic_DNA"/>
</dbReference>
<feature type="region of interest" description="Disordered" evidence="4">
    <location>
        <begin position="292"/>
        <end position="322"/>
    </location>
</feature>
<dbReference type="PANTHER" id="PTHR12302">
    <property type="entry name" value="EBNA2 BINDING PROTEIN P100"/>
    <property type="match status" value="1"/>
</dbReference>
<dbReference type="InterPro" id="IPR035437">
    <property type="entry name" value="SNase_OB-fold_sf"/>
</dbReference>